<evidence type="ECO:0000313" key="3">
    <source>
        <dbReference type="EMBL" id="GCD47083.1"/>
    </source>
</evidence>
<organism evidence="3 4">
    <name type="scientific">Streptomyces paromomycinus</name>
    <name type="common">Streptomyces rimosus subsp. paromomycinus</name>
    <dbReference type="NCBI Taxonomy" id="92743"/>
    <lineage>
        <taxon>Bacteria</taxon>
        <taxon>Bacillati</taxon>
        <taxon>Actinomycetota</taxon>
        <taxon>Actinomycetes</taxon>
        <taxon>Kitasatosporales</taxon>
        <taxon>Streptomycetaceae</taxon>
        <taxon>Streptomyces</taxon>
    </lineage>
</organism>
<keyword evidence="2" id="KW-1133">Transmembrane helix</keyword>
<gene>
    <name evidence="3" type="ORF">GKJPGBOP_06840</name>
</gene>
<evidence type="ECO:0000256" key="1">
    <source>
        <dbReference type="SAM" id="MobiDB-lite"/>
    </source>
</evidence>
<accession>A0A401WCM9</accession>
<name>A0A401WCM9_STREY</name>
<evidence type="ECO:0000313" key="4">
    <source>
        <dbReference type="Proteomes" id="UP000286746"/>
    </source>
</evidence>
<feature type="compositionally biased region" description="Pro residues" evidence="1">
    <location>
        <begin position="60"/>
        <end position="106"/>
    </location>
</feature>
<feature type="region of interest" description="Disordered" evidence="1">
    <location>
        <begin position="146"/>
        <end position="192"/>
    </location>
</feature>
<dbReference type="RefSeq" id="WP_281288417.1">
    <property type="nucleotide sequence ID" value="NZ_BHZD01000001.1"/>
</dbReference>
<protein>
    <submittedName>
        <fullName evidence="3">Uncharacterized protein</fullName>
    </submittedName>
</protein>
<feature type="region of interest" description="Disordered" evidence="1">
    <location>
        <begin position="390"/>
        <end position="419"/>
    </location>
</feature>
<dbReference type="Proteomes" id="UP000286746">
    <property type="component" value="Unassembled WGS sequence"/>
</dbReference>
<proteinExistence type="predicted"/>
<keyword evidence="2" id="KW-0812">Transmembrane</keyword>
<feature type="region of interest" description="Disordered" evidence="1">
    <location>
        <begin position="1"/>
        <end position="131"/>
    </location>
</feature>
<feature type="transmembrane region" description="Helical" evidence="2">
    <location>
        <begin position="198"/>
        <end position="221"/>
    </location>
</feature>
<reference evidence="3 4" key="1">
    <citation type="submission" date="2018-11" db="EMBL/GenBank/DDBJ databases">
        <title>Whole genome sequence of Streptomyces paromomycinus NBRC 15454(T).</title>
        <authorList>
            <person name="Komaki H."/>
            <person name="Tamura T."/>
        </authorList>
    </citation>
    <scope>NUCLEOTIDE SEQUENCE [LARGE SCALE GENOMIC DNA]</scope>
    <source>
        <strain evidence="3 4">NBRC 15454</strain>
    </source>
</reference>
<feature type="compositionally biased region" description="Pro residues" evidence="1">
    <location>
        <begin position="15"/>
        <end position="26"/>
    </location>
</feature>
<feature type="compositionally biased region" description="Pro residues" evidence="1">
    <location>
        <begin position="35"/>
        <end position="53"/>
    </location>
</feature>
<comment type="caution">
    <text evidence="3">The sequence shown here is derived from an EMBL/GenBank/DDBJ whole genome shotgun (WGS) entry which is preliminary data.</text>
</comment>
<feature type="compositionally biased region" description="Low complexity" evidence="1">
    <location>
        <begin position="397"/>
        <end position="414"/>
    </location>
</feature>
<dbReference type="EMBL" id="BHZD01000001">
    <property type="protein sequence ID" value="GCD47083.1"/>
    <property type="molecule type" value="Genomic_DNA"/>
</dbReference>
<keyword evidence="2" id="KW-0472">Membrane</keyword>
<sequence length="442" mass="45250">MSTEADFADASRLPRTPPRVPAPPAEDPQTAVLRPVPPERPAKPGPGPMPPAAPTTAPAATPPRPATPTAAPPRPAAPPAPQASTEPPPPAGVPPLPTHAPTPAPPRTDATLGPAPAPVPAQPPADRSATPRDTAAFHLANSEAFWNGPGAAEAHPNTPPRPTQPPAVTEPPPTGTPLSGPPLPPAPAFRARPSRRTALAAAGLVLGLGLVAGATAGTWLADDTGGSPAAEAVFAQGREVWHSAPVDTLFPRTLNGVGTGPGGADRTWIRAAVAPDSGCAGAFDPLLAKALAPVGCHRLVRATYIDVTRTNLVTVGAVATKADRTAMQDLRRRFAEERLDTRTDLMPRPYAAKGTPAADFGPDQRASWSIRVLDDLPVVVYAVSGFADGRTVDDPQPAAEATRTGATTAPAEAGLGHDAKAVTERIEQTFRKQAAKGTTEPQ</sequence>
<feature type="compositionally biased region" description="Pro residues" evidence="1">
    <location>
        <begin position="157"/>
        <end position="187"/>
    </location>
</feature>
<evidence type="ECO:0000256" key="2">
    <source>
        <dbReference type="SAM" id="Phobius"/>
    </source>
</evidence>
<dbReference type="AlphaFoldDB" id="A0A401WCM9"/>
<keyword evidence="4" id="KW-1185">Reference proteome</keyword>